<keyword evidence="5" id="KW-1185">Reference proteome</keyword>
<evidence type="ECO:0000256" key="1">
    <source>
        <dbReference type="SAM" id="MobiDB-lite"/>
    </source>
</evidence>
<evidence type="ECO:0000256" key="2">
    <source>
        <dbReference type="SAM" id="Phobius"/>
    </source>
</evidence>
<feature type="chain" id="PRO_5046176659" description="Secreted protein" evidence="3">
    <location>
        <begin position="33"/>
        <end position="264"/>
    </location>
</feature>
<dbReference type="EnsemblMetazoa" id="AALFPA23_009041.R12385">
    <property type="protein sequence ID" value="AALFPA23_009041.P12385"/>
    <property type="gene ID" value="AALFPA23_009041"/>
</dbReference>
<dbReference type="PANTHER" id="PTHR21879">
    <property type="entry name" value="FI03362P-RELATED-RELATED"/>
    <property type="match status" value="1"/>
</dbReference>
<sequence length="264" mass="28407">MQRSSVQSSSSSSSLLVALVFLLIGAALPVKSLDVFKECAGAKSSVSCFGSKMVQSGLKRLSSEKSLQLFPGVDIVEAPVDSNEPEGARSYNDKEDSSVLGRIARYLSSHEMKINFGELARKSNFQNAIGSMVRNVQDDMLGEMAEARKKDKGGLGMILLMKVMMSKMLGALGFGAVAALAMKALGVSMMALVMAGVIGLKKLADGGGDNKGRQNYDADIQVLDGGYGGDHYDRVDSSAVQRRRRRRSPSLAPYRGWTEEEKHD</sequence>
<evidence type="ECO:0000313" key="5">
    <source>
        <dbReference type="Proteomes" id="UP000069940"/>
    </source>
</evidence>
<keyword evidence="3" id="KW-0732">Signal</keyword>
<keyword evidence="2" id="KW-0812">Transmembrane</keyword>
<feature type="transmembrane region" description="Helical" evidence="2">
    <location>
        <begin position="168"/>
        <end position="193"/>
    </location>
</feature>
<evidence type="ECO:0008006" key="6">
    <source>
        <dbReference type="Google" id="ProtNLM"/>
    </source>
</evidence>
<evidence type="ECO:0000256" key="3">
    <source>
        <dbReference type="SAM" id="SignalP"/>
    </source>
</evidence>
<feature type="signal peptide" evidence="3">
    <location>
        <begin position="1"/>
        <end position="32"/>
    </location>
</feature>
<protein>
    <recommendedName>
        <fullName evidence="6">Secreted protein</fullName>
    </recommendedName>
</protein>
<organism evidence="4 5">
    <name type="scientific">Aedes albopictus</name>
    <name type="common">Asian tiger mosquito</name>
    <name type="synonym">Stegomyia albopicta</name>
    <dbReference type="NCBI Taxonomy" id="7160"/>
    <lineage>
        <taxon>Eukaryota</taxon>
        <taxon>Metazoa</taxon>
        <taxon>Ecdysozoa</taxon>
        <taxon>Arthropoda</taxon>
        <taxon>Hexapoda</taxon>
        <taxon>Insecta</taxon>
        <taxon>Pterygota</taxon>
        <taxon>Neoptera</taxon>
        <taxon>Endopterygota</taxon>
        <taxon>Diptera</taxon>
        <taxon>Nematocera</taxon>
        <taxon>Culicoidea</taxon>
        <taxon>Culicidae</taxon>
        <taxon>Culicinae</taxon>
        <taxon>Aedini</taxon>
        <taxon>Aedes</taxon>
        <taxon>Stegomyia</taxon>
    </lineage>
</organism>
<keyword evidence="2" id="KW-1133">Transmembrane helix</keyword>
<feature type="region of interest" description="Disordered" evidence="1">
    <location>
        <begin position="227"/>
        <end position="264"/>
    </location>
</feature>
<proteinExistence type="predicted"/>
<dbReference type="Proteomes" id="UP000069940">
    <property type="component" value="Unassembled WGS sequence"/>
</dbReference>
<dbReference type="PANTHER" id="PTHR21879:SF23">
    <property type="entry name" value="IP06949P"/>
    <property type="match status" value="1"/>
</dbReference>
<name>A0ABM1YGY1_AEDAL</name>
<reference evidence="5" key="1">
    <citation type="journal article" date="2015" name="Proc. Natl. Acad. Sci. U.S.A.">
        <title>Genome sequence of the Asian Tiger mosquito, Aedes albopictus, reveals insights into its biology, genetics, and evolution.</title>
        <authorList>
            <person name="Chen X.G."/>
            <person name="Jiang X."/>
            <person name="Gu J."/>
            <person name="Xu M."/>
            <person name="Wu Y."/>
            <person name="Deng Y."/>
            <person name="Zhang C."/>
            <person name="Bonizzoni M."/>
            <person name="Dermauw W."/>
            <person name="Vontas J."/>
            <person name="Armbruster P."/>
            <person name="Huang X."/>
            <person name="Yang Y."/>
            <person name="Zhang H."/>
            <person name="He W."/>
            <person name="Peng H."/>
            <person name="Liu Y."/>
            <person name="Wu K."/>
            <person name="Chen J."/>
            <person name="Lirakis M."/>
            <person name="Topalis P."/>
            <person name="Van Leeuwen T."/>
            <person name="Hall A.B."/>
            <person name="Jiang X."/>
            <person name="Thorpe C."/>
            <person name="Mueller R.L."/>
            <person name="Sun C."/>
            <person name="Waterhouse R.M."/>
            <person name="Yan G."/>
            <person name="Tu Z.J."/>
            <person name="Fang X."/>
            <person name="James A.A."/>
        </authorList>
    </citation>
    <scope>NUCLEOTIDE SEQUENCE [LARGE SCALE GENOMIC DNA]</scope>
    <source>
        <strain evidence="5">Foshan</strain>
    </source>
</reference>
<dbReference type="Pfam" id="PF07898">
    <property type="entry name" value="DUF1676"/>
    <property type="match status" value="1"/>
</dbReference>
<keyword evidence="2" id="KW-0472">Membrane</keyword>
<dbReference type="InterPro" id="IPR012464">
    <property type="entry name" value="DUF1676"/>
</dbReference>
<reference evidence="4" key="2">
    <citation type="submission" date="2025-05" db="UniProtKB">
        <authorList>
            <consortium name="EnsemblMetazoa"/>
        </authorList>
    </citation>
    <scope>IDENTIFICATION</scope>
    <source>
        <strain evidence="4">Foshan</strain>
    </source>
</reference>
<evidence type="ECO:0000313" key="4">
    <source>
        <dbReference type="EnsemblMetazoa" id="AALFPA23_009041.P12385"/>
    </source>
</evidence>
<dbReference type="GeneID" id="109414779"/>
<accession>A0ABM1YGY1</accession>
<dbReference type="RefSeq" id="XP_029730222.2">
    <property type="nucleotide sequence ID" value="XM_029874362.2"/>
</dbReference>